<reference evidence="2" key="1">
    <citation type="submission" date="2017-02" db="EMBL/GenBank/DDBJ databases">
        <authorList>
            <person name="Ge J."/>
            <person name="Han W."/>
            <person name="Gu J."/>
        </authorList>
    </citation>
    <scope>NUCLEOTIDE SEQUENCE [LARGE SCALE GENOMIC DNA]</scope>
</reference>
<evidence type="ECO:0000313" key="1">
    <source>
        <dbReference type="EMBL" id="ARB06699.1"/>
    </source>
</evidence>
<organism evidence="1 2">
    <name type="scientific">Salmonella phage GJL01</name>
    <dbReference type="NCBI Taxonomy" id="1965464"/>
    <lineage>
        <taxon>Viruses</taxon>
        <taxon>Duplodnaviria</taxon>
        <taxon>Heunggongvirae</taxon>
        <taxon>Uroviricota</taxon>
        <taxon>Caudoviricetes</taxon>
        <taxon>Drexlerviridae</taxon>
        <taxon>Tempevirinae</taxon>
        <taxon>Tlsvirus</taxon>
        <taxon>Tlsvirus YSP2</taxon>
    </lineage>
</organism>
<gene>
    <name evidence="1" type="ORF">GJL01_74</name>
</gene>
<evidence type="ECO:0000313" key="2">
    <source>
        <dbReference type="Proteomes" id="UP000222061"/>
    </source>
</evidence>
<evidence type="ECO:0008006" key="3">
    <source>
        <dbReference type="Google" id="ProtNLM"/>
    </source>
</evidence>
<protein>
    <recommendedName>
        <fullName evidence="3">Phage protein</fullName>
    </recommendedName>
</protein>
<sequence length="88" mass="10397">MEKIETIVENGVEYRRVELTERGLWLLYRAMVCDAIEKANETETVGSDLWMFTDALDMSFDETKELVFSKWEEKINQDLKEFLADPNK</sequence>
<dbReference type="EMBL" id="KY657202">
    <property type="protein sequence ID" value="ARB06699.1"/>
    <property type="molecule type" value="Genomic_DNA"/>
</dbReference>
<accession>A0A1V0DZ54</accession>
<proteinExistence type="predicted"/>
<dbReference type="Proteomes" id="UP000222061">
    <property type="component" value="Genome"/>
</dbReference>
<name>A0A1V0DZ54_9CAUD</name>